<dbReference type="SUPFAM" id="SSF103473">
    <property type="entry name" value="MFS general substrate transporter"/>
    <property type="match status" value="1"/>
</dbReference>
<dbReference type="GO" id="GO:0042910">
    <property type="term" value="F:xenobiotic transmembrane transporter activity"/>
    <property type="evidence" value="ECO:0007669"/>
    <property type="project" value="InterPro"/>
</dbReference>
<dbReference type="eggNOG" id="COG2814">
    <property type="taxonomic scope" value="Bacteria"/>
</dbReference>
<evidence type="ECO:0000256" key="1">
    <source>
        <dbReference type="ARBA" id="ARBA00004651"/>
    </source>
</evidence>
<dbReference type="InterPro" id="IPR020846">
    <property type="entry name" value="MFS_dom"/>
</dbReference>
<dbReference type="GO" id="GO:0005886">
    <property type="term" value="C:plasma membrane"/>
    <property type="evidence" value="ECO:0007669"/>
    <property type="project" value="UniProtKB-SubCell"/>
</dbReference>
<evidence type="ECO:0000313" key="11">
    <source>
        <dbReference type="Proteomes" id="UP000025171"/>
    </source>
</evidence>
<dbReference type="PANTHER" id="PTHR23502">
    <property type="entry name" value="MAJOR FACILITATOR SUPERFAMILY"/>
    <property type="match status" value="1"/>
</dbReference>
<dbReference type="InterPro" id="IPR004812">
    <property type="entry name" value="Efflux_drug-R_Bcr/CmlA"/>
</dbReference>
<feature type="domain" description="Major facilitator superfamily (MFS) profile" evidence="9">
    <location>
        <begin position="28"/>
        <end position="418"/>
    </location>
</feature>
<feature type="transmembrane region" description="Helical" evidence="8">
    <location>
        <begin position="158"/>
        <end position="182"/>
    </location>
</feature>
<evidence type="ECO:0000256" key="4">
    <source>
        <dbReference type="ARBA" id="ARBA00022475"/>
    </source>
</evidence>
<evidence type="ECO:0000256" key="6">
    <source>
        <dbReference type="ARBA" id="ARBA00022989"/>
    </source>
</evidence>
<dbReference type="CDD" id="cd17320">
    <property type="entry name" value="MFS_MdfA_MDR_like"/>
    <property type="match status" value="1"/>
</dbReference>
<evidence type="ECO:0000256" key="2">
    <source>
        <dbReference type="ARBA" id="ARBA00006236"/>
    </source>
</evidence>
<protein>
    <recommendedName>
        <fullName evidence="8">Bcr/CflA family efflux transporter</fullName>
    </recommendedName>
</protein>
<keyword evidence="3 8" id="KW-0813">Transport</keyword>
<gene>
    <name evidence="10" type="ORF">HJO_06872</name>
</gene>
<dbReference type="AlphaFoldDB" id="A0A059FQ65"/>
<evidence type="ECO:0000313" key="10">
    <source>
        <dbReference type="EMBL" id="KCZ92656.1"/>
    </source>
</evidence>
<dbReference type="InterPro" id="IPR036259">
    <property type="entry name" value="MFS_trans_sf"/>
</dbReference>
<dbReference type="PROSITE" id="PS50850">
    <property type="entry name" value="MFS"/>
    <property type="match status" value="1"/>
</dbReference>
<keyword evidence="8" id="KW-0997">Cell inner membrane</keyword>
<dbReference type="InterPro" id="IPR011701">
    <property type="entry name" value="MFS"/>
</dbReference>
<accession>A0A059FQ65</accession>
<dbReference type="Proteomes" id="UP000025171">
    <property type="component" value="Unassembled WGS sequence"/>
</dbReference>
<feature type="transmembrane region" description="Helical" evidence="8">
    <location>
        <begin position="101"/>
        <end position="119"/>
    </location>
</feature>
<feature type="transmembrane region" description="Helical" evidence="8">
    <location>
        <begin position="330"/>
        <end position="353"/>
    </location>
</feature>
<feature type="transmembrane region" description="Helical" evidence="8">
    <location>
        <begin position="188"/>
        <end position="208"/>
    </location>
</feature>
<dbReference type="Pfam" id="PF07690">
    <property type="entry name" value="MFS_1"/>
    <property type="match status" value="1"/>
</dbReference>
<feature type="transmembrane region" description="Helical" evidence="8">
    <location>
        <begin position="303"/>
        <end position="324"/>
    </location>
</feature>
<keyword evidence="4" id="KW-1003">Cell membrane</keyword>
<feature type="transmembrane region" description="Helical" evidence="8">
    <location>
        <begin position="239"/>
        <end position="258"/>
    </location>
</feature>
<feature type="transmembrane region" description="Helical" evidence="8">
    <location>
        <begin position="391"/>
        <end position="412"/>
    </location>
</feature>
<sequence>MADTEPTAIPPSGVLPVAKRPVPGRSELVVMIAGLMALNAFGIDIMLPALNEIAHAVGLTAPGMESDNRQQMIIFSYVLGFGAPQIIWGPVSDRFGRRGPLFVALVGYSITALACIVMRDFMALLIMRFLQGVFASGGRLVAVSVVRDLFAGRQMARFMSLVMTIFMVVPILAPGIGQIVLLVAPWEAIFVVLAAFGIVMLIWTWYRLPETLPEDARQPLNLGAALGAYEQIIKSRVTFGYMCASGVIFGALFSFIASSEQIFREVFGQKETFALWFAGVAGTLACANFLNSRIVEKVGMRRISHTALLVFTIMSAILAVVTHFTTDNLYVFFPIFALCFGCFGLMGSNFSALAMEPLGKIAGTASAALGFATTTVSSLIAMAIANQYNGTTVPIMLGFVSLGVISLVIILITEKGKLFSSR</sequence>
<comment type="subcellular location">
    <subcellularLocation>
        <location evidence="8">Cell inner membrane</location>
        <topology evidence="8">Multi-pass membrane protein</topology>
    </subcellularLocation>
    <subcellularLocation>
        <location evidence="1">Cell membrane</location>
        <topology evidence="1">Multi-pass membrane protein</topology>
    </subcellularLocation>
</comment>
<keyword evidence="7 8" id="KW-0472">Membrane</keyword>
<feature type="transmembrane region" description="Helical" evidence="8">
    <location>
        <begin position="273"/>
        <end position="291"/>
    </location>
</feature>
<feature type="transmembrane region" description="Helical" evidence="8">
    <location>
        <begin position="70"/>
        <end position="89"/>
    </location>
</feature>
<dbReference type="PATRIC" id="fig|1280950.3.peg.1377"/>
<evidence type="ECO:0000256" key="3">
    <source>
        <dbReference type="ARBA" id="ARBA00022448"/>
    </source>
</evidence>
<keyword evidence="6 8" id="KW-1133">Transmembrane helix</keyword>
<feature type="transmembrane region" description="Helical" evidence="8">
    <location>
        <begin position="125"/>
        <end position="146"/>
    </location>
</feature>
<keyword evidence="5 8" id="KW-0812">Transmembrane</keyword>
<keyword evidence="11" id="KW-1185">Reference proteome</keyword>
<reference evidence="10 11" key="1">
    <citation type="journal article" date="2014" name="Antonie Van Leeuwenhoek">
        <title>Hyphomonas beringensis sp. nov. and Hyphomonas chukchiensis sp. nov., isolated from surface seawater of the Bering Sea and Chukchi Sea.</title>
        <authorList>
            <person name="Li C."/>
            <person name="Lai Q."/>
            <person name="Li G."/>
            <person name="Dong C."/>
            <person name="Wang J."/>
            <person name="Liao Y."/>
            <person name="Shao Z."/>
        </authorList>
    </citation>
    <scope>NUCLEOTIDE SEQUENCE [LARGE SCALE GENOMIC DNA]</scope>
    <source>
        <strain evidence="10 11">MHS-2</strain>
    </source>
</reference>
<evidence type="ECO:0000256" key="8">
    <source>
        <dbReference type="RuleBase" id="RU365088"/>
    </source>
</evidence>
<dbReference type="PANTHER" id="PTHR23502:SF132">
    <property type="entry name" value="POLYAMINE TRANSPORTER 2-RELATED"/>
    <property type="match status" value="1"/>
</dbReference>
<dbReference type="RefSeq" id="WP_051618371.1">
    <property type="nucleotide sequence ID" value="NZ_ARYK01000003.1"/>
</dbReference>
<organism evidence="10 11">
    <name type="scientific">Hyphomonas johnsonii MHS-2</name>
    <dbReference type="NCBI Taxonomy" id="1280950"/>
    <lineage>
        <taxon>Bacteria</taxon>
        <taxon>Pseudomonadati</taxon>
        <taxon>Pseudomonadota</taxon>
        <taxon>Alphaproteobacteria</taxon>
        <taxon>Hyphomonadales</taxon>
        <taxon>Hyphomonadaceae</taxon>
        <taxon>Hyphomonas</taxon>
    </lineage>
</organism>
<feature type="transmembrane region" description="Helical" evidence="8">
    <location>
        <begin position="365"/>
        <end position="385"/>
    </location>
</feature>
<proteinExistence type="inferred from homology"/>
<comment type="caution">
    <text evidence="10">The sequence shown here is derived from an EMBL/GenBank/DDBJ whole genome shotgun (WGS) entry which is preliminary data.</text>
</comment>
<name>A0A059FQ65_9PROT</name>
<dbReference type="EMBL" id="ARYK01000003">
    <property type="protein sequence ID" value="KCZ92656.1"/>
    <property type="molecule type" value="Genomic_DNA"/>
</dbReference>
<dbReference type="NCBIfam" id="TIGR00710">
    <property type="entry name" value="efflux_Bcr_CflA"/>
    <property type="match status" value="1"/>
</dbReference>
<comment type="similarity">
    <text evidence="2 8">Belongs to the major facilitator superfamily. Bcr/CmlA family.</text>
</comment>
<feature type="transmembrane region" description="Helical" evidence="8">
    <location>
        <begin position="28"/>
        <end position="50"/>
    </location>
</feature>
<dbReference type="OrthoDB" id="9800416at2"/>
<dbReference type="GO" id="GO:1990961">
    <property type="term" value="P:xenobiotic detoxification by transmembrane export across the plasma membrane"/>
    <property type="evidence" value="ECO:0007669"/>
    <property type="project" value="InterPro"/>
</dbReference>
<evidence type="ECO:0000256" key="5">
    <source>
        <dbReference type="ARBA" id="ARBA00022692"/>
    </source>
</evidence>
<dbReference type="Gene3D" id="1.20.1720.10">
    <property type="entry name" value="Multidrug resistance protein D"/>
    <property type="match status" value="1"/>
</dbReference>
<evidence type="ECO:0000256" key="7">
    <source>
        <dbReference type="ARBA" id="ARBA00023136"/>
    </source>
</evidence>
<evidence type="ECO:0000259" key="9">
    <source>
        <dbReference type="PROSITE" id="PS50850"/>
    </source>
</evidence>